<reference evidence="1 2" key="1">
    <citation type="journal article" date="2014" name="J. Microbiol.">
        <title>Diaminobutyricibacter tongyongensis gen. nov., sp. nov. and Homoserinibacter gongjuensis gen. nov., sp. nov. belong to the family Microbacteriaceae.</title>
        <authorList>
            <person name="Kim S.J."/>
            <person name="Ahn J.H."/>
            <person name="Weon H.Y."/>
            <person name="Hamada M."/>
            <person name="Suzuki K."/>
            <person name="Kwon S.W."/>
        </authorList>
    </citation>
    <scope>NUCLEOTIDE SEQUENCE [LARGE SCALE GENOMIC DNA]</scope>
    <source>
        <strain evidence="1 2">NBRC 108724</strain>
    </source>
</reference>
<evidence type="ECO:0000313" key="1">
    <source>
        <dbReference type="EMBL" id="NEN07671.1"/>
    </source>
</evidence>
<evidence type="ECO:0000313" key="2">
    <source>
        <dbReference type="Proteomes" id="UP000474967"/>
    </source>
</evidence>
<dbReference type="InterPro" id="IPR029016">
    <property type="entry name" value="GAF-like_dom_sf"/>
</dbReference>
<dbReference type="SUPFAM" id="SSF55781">
    <property type="entry name" value="GAF domain-like"/>
    <property type="match status" value="1"/>
</dbReference>
<dbReference type="EMBL" id="JAAGWY010000005">
    <property type="protein sequence ID" value="NEN07671.1"/>
    <property type="molecule type" value="Genomic_DNA"/>
</dbReference>
<proteinExistence type="predicted"/>
<dbReference type="Gene3D" id="3.30.450.40">
    <property type="match status" value="1"/>
</dbReference>
<name>A0A6L9Y1V9_9MICO</name>
<protein>
    <submittedName>
        <fullName evidence="1">Uncharacterized protein</fullName>
    </submittedName>
</protein>
<sequence length="95" mass="11048">MAQNASGSWQLGWEFFRLSALGQRQHPYAEARALLERLQDETGETAVLTVYDRYRGERMFVESVASKFSIRFVPELLTWTHVRRCVVARDTRLSP</sequence>
<dbReference type="Proteomes" id="UP000474967">
    <property type="component" value="Unassembled WGS sequence"/>
</dbReference>
<dbReference type="RefSeq" id="WP_163291172.1">
    <property type="nucleotide sequence ID" value="NZ_JAAGWY010000005.1"/>
</dbReference>
<organism evidence="1 2">
    <name type="scientific">Leifsonia tongyongensis</name>
    <dbReference type="NCBI Taxonomy" id="1268043"/>
    <lineage>
        <taxon>Bacteria</taxon>
        <taxon>Bacillati</taxon>
        <taxon>Actinomycetota</taxon>
        <taxon>Actinomycetes</taxon>
        <taxon>Micrococcales</taxon>
        <taxon>Microbacteriaceae</taxon>
        <taxon>Leifsonia</taxon>
    </lineage>
</organism>
<comment type="caution">
    <text evidence="1">The sequence shown here is derived from an EMBL/GenBank/DDBJ whole genome shotgun (WGS) entry which is preliminary data.</text>
</comment>
<gene>
    <name evidence="1" type="ORF">G3T36_17585</name>
</gene>
<accession>A0A6L9Y1V9</accession>
<keyword evidence="2" id="KW-1185">Reference proteome</keyword>
<dbReference type="AlphaFoldDB" id="A0A6L9Y1V9"/>